<name>A0A6J4I4F0_9CHLR</name>
<accession>A0A6J4I4F0</accession>
<evidence type="ECO:0000313" key="1">
    <source>
        <dbReference type="EMBL" id="CAA9241172.1"/>
    </source>
</evidence>
<organism evidence="1">
    <name type="scientific">uncultured Chloroflexia bacterium</name>
    <dbReference type="NCBI Taxonomy" id="1672391"/>
    <lineage>
        <taxon>Bacteria</taxon>
        <taxon>Bacillati</taxon>
        <taxon>Chloroflexota</taxon>
        <taxon>Chloroflexia</taxon>
        <taxon>environmental samples</taxon>
    </lineage>
</organism>
<gene>
    <name evidence="1" type="ORF">AVDCRST_MAG93-1329</name>
</gene>
<protein>
    <submittedName>
        <fullName evidence="1">Uncharacterized protein</fullName>
    </submittedName>
</protein>
<dbReference type="EMBL" id="CADCTR010000452">
    <property type="protein sequence ID" value="CAA9241172.1"/>
    <property type="molecule type" value="Genomic_DNA"/>
</dbReference>
<dbReference type="AlphaFoldDB" id="A0A6J4I4F0"/>
<proteinExistence type="predicted"/>
<sequence>MILFGAEYVSSQHAEILLMSVIGPYASRMGHATVTPLRVPLSVPATLECGVFACWSREGLFGLVAWLQLDSELMWLVDDSAIPAPAI</sequence>
<reference evidence="1" key="1">
    <citation type="submission" date="2020-02" db="EMBL/GenBank/DDBJ databases">
        <authorList>
            <person name="Meier V. D."/>
        </authorList>
    </citation>
    <scope>NUCLEOTIDE SEQUENCE</scope>
    <source>
        <strain evidence="1">AVDCRST_MAG93</strain>
    </source>
</reference>